<dbReference type="Proteomes" id="UP000193409">
    <property type="component" value="Unassembled WGS sequence"/>
</dbReference>
<evidence type="ECO:0000256" key="1">
    <source>
        <dbReference type="SAM" id="Coils"/>
    </source>
</evidence>
<dbReference type="RefSeq" id="WP_085866716.1">
    <property type="nucleotide sequence ID" value="NZ_FWFQ01000001.1"/>
</dbReference>
<evidence type="ECO:0000313" key="2">
    <source>
        <dbReference type="EMBL" id="SLN11220.1"/>
    </source>
</evidence>
<dbReference type="AlphaFoldDB" id="A0A1Y5RC47"/>
<evidence type="ECO:0000313" key="3">
    <source>
        <dbReference type="Proteomes" id="UP000193409"/>
    </source>
</evidence>
<reference evidence="2 3" key="1">
    <citation type="submission" date="2017-03" db="EMBL/GenBank/DDBJ databases">
        <authorList>
            <person name="Afonso C.L."/>
            <person name="Miller P.J."/>
            <person name="Scott M.A."/>
            <person name="Spackman E."/>
            <person name="Goraichik I."/>
            <person name="Dimitrov K.M."/>
            <person name="Suarez D.L."/>
            <person name="Swayne D.E."/>
        </authorList>
    </citation>
    <scope>NUCLEOTIDE SEQUENCE [LARGE SCALE GENOMIC DNA]</scope>
    <source>
        <strain evidence="2 3">CECT 7680</strain>
    </source>
</reference>
<proteinExistence type="predicted"/>
<evidence type="ECO:0008006" key="4">
    <source>
        <dbReference type="Google" id="ProtNLM"/>
    </source>
</evidence>
<keyword evidence="3" id="KW-1185">Reference proteome</keyword>
<gene>
    <name evidence="2" type="ORF">PSA7680_00114</name>
</gene>
<organism evidence="2 3">
    <name type="scientific">Pseudoruegeria aquimaris</name>
    <dbReference type="NCBI Taxonomy" id="393663"/>
    <lineage>
        <taxon>Bacteria</taxon>
        <taxon>Pseudomonadati</taxon>
        <taxon>Pseudomonadota</taxon>
        <taxon>Alphaproteobacteria</taxon>
        <taxon>Rhodobacterales</taxon>
        <taxon>Roseobacteraceae</taxon>
        <taxon>Pseudoruegeria</taxon>
    </lineage>
</organism>
<accession>A0A1Y5RC47</accession>
<dbReference type="EMBL" id="FWFQ01000001">
    <property type="protein sequence ID" value="SLN11220.1"/>
    <property type="molecule type" value="Genomic_DNA"/>
</dbReference>
<keyword evidence="1" id="KW-0175">Coiled coil</keyword>
<name>A0A1Y5RC47_9RHOB</name>
<dbReference type="OrthoDB" id="7871100at2"/>
<feature type="coiled-coil region" evidence="1">
    <location>
        <begin position="4"/>
        <end position="152"/>
    </location>
</feature>
<protein>
    <recommendedName>
        <fullName evidence="4">Chromosome partition protein Smc</fullName>
    </recommendedName>
</protein>
<sequence length="161" mass="17260">MSDITEIEARIRAALDRIEAVAEAGAPQPAAAGSAEGEALEALRAELEAERSANQSLEARVAAIREKQEENVAALQRSVEELKAQLDAAERESQKLRAANAQLTESLEALRNANAENVGEPFLINRSMMAELEALRAARNAEKRELDSVLTALEGAIGEGE</sequence>